<evidence type="ECO:0000313" key="2">
    <source>
        <dbReference type="EMBL" id="OJJ50077.1"/>
    </source>
</evidence>
<protein>
    <submittedName>
        <fullName evidence="2">Uncharacterized protein</fullName>
    </submittedName>
</protein>
<sequence length="60" mass="6872">MEPSSSSWKAPGFATRHSRSWAAHAPPARISRRKSHIESRGVKNHVSDERRFVKSVKYLL</sequence>
<accession>A0A1L9SSJ4</accession>
<dbReference type="RefSeq" id="XP_022584587.1">
    <property type="nucleotide sequence ID" value="XM_022722091.1"/>
</dbReference>
<dbReference type="AlphaFoldDB" id="A0A1L9SSJ4"/>
<evidence type="ECO:0000256" key="1">
    <source>
        <dbReference type="SAM" id="MobiDB-lite"/>
    </source>
</evidence>
<dbReference type="VEuPathDB" id="FungiDB:ASPZODRAFT_128690"/>
<dbReference type="GeneID" id="34608556"/>
<evidence type="ECO:0000313" key="3">
    <source>
        <dbReference type="Proteomes" id="UP000184188"/>
    </source>
</evidence>
<reference evidence="3" key="1">
    <citation type="journal article" date="2017" name="Genome Biol.">
        <title>Comparative genomics reveals high biological diversity and specific adaptations in the industrially and medically important fungal genus Aspergillus.</title>
        <authorList>
            <person name="de Vries R.P."/>
            <person name="Riley R."/>
            <person name="Wiebenga A."/>
            <person name="Aguilar-Osorio G."/>
            <person name="Amillis S."/>
            <person name="Uchima C.A."/>
            <person name="Anderluh G."/>
            <person name="Asadollahi M."/>
            <person name="Askin M."/>
            <person name="Barry K."/>
            <person name="Battaglia E."/>
            <person name="Bayram O."/>
            <person name="Benocci T."/>
            <person name="Braus-Stromeyer S.A."/>
            <person name="Caldana C."/>
            <person name="Canovas D."/>
            <person name="Cerqueira G.C."/>
            <person name="Chen F."/>
            <person name="Chen W."/>
            <person name="Choi C."/>
            <person name="Clum A."/>
            <person name="Dos Santos R.A."/>
            <person name="Damasio A.R."/>
            <person name="Diallinas G."/>
            <person name="Emri T."/>
            <person name="Fekete E."/>
            <person name="Flipphi M."/>
            <person name="Freyberg S."/>
            <person name="Gallo A."/>
            <person name="Gournas C."/>
            <person name="Habgood R."/>
            <person name="Hainaut M."/>
            <person name="Harispe M.L."/>
            <person name="Henrissat B."/>
            <person name="Hilden K.S."/>
            <person name="Hope R."/>
            <person name="Hossain A."/>
            <person name="Karabika E."/>
            <person name="Karaffa L."/>
            <person name="Karanyi Z."/>
            <person name="Krasevec N."/>
            <person name="Kuo A."/>
            <person name="Kusch H."/>
            <person name="LaButti K."/>
            <person name="Lagendijk E.L."/>
            <person name="Lapidus A."/>
            <person name="Levasseur A."/>
            <person name="Lindquist E."/>
            <person name="Lipzen A."/>
            <person name="Logrieco A.F."/>
            <person name="MacCabe A."/>
            <person name="Maekelae M.R."/>
            <person name="Malavazi I."/>
            <person name="Melin P."/>
            <person name="Meyer V."/>
            <person name="Mielnichuk N."/>
            <person name="Miskei M."/>
            <person name="Molnar A.P."/>
            <person name="Mule G."/>
            <person name="Ngan C.Y."/>
            <person name="Orejas M."/>
            <person name="Orosz E."/>
            <person name="Ouedraogo J.P."/>
            <person name="Overkamp K.M."/>
            <person name="Park H.-S."/>
            <person name="Perrone G."/>
            <person name="Piumi F."/>
            <person name="Punt P.J."/>
            <person name="Ram A.F."/>
            <person name="Ramon A."/>
            <person name="Rauscher S."/>
            <person name="Record E."/>
            <person name="Riano-Pachon D.M."/>
            <person name="Robert V."/>
            <person name="Roehrig J."/>
            <person name="Ruller R."/>
            <person name="Salamov A."/>
            <person name="Salih N.S."/>
            <person name="Samson R.A."/>
            <person name="Sandor E."/>
            <person name="Sanguinetti M."/>
            <person name="Schuetze T."/>
            <person name="Sepcic K."/>
            <person name="Shelest E."/>
            <person name="Sherlock G."/>
            <person name="Sophianopoulou V."/>
            <person name="Squina F.M."/>
            <person name="Sun H."/>
            <person name="Susca A."/>
            <person name="Todd R.B."/>
            <person name="Tsang A."/>
            <person name="Unkles S.E."/>
            <person name="van de Wiele N."/>
            <person name="van Rossen-Uffink D."/>
            <person name="Oliveira J.V."/>
            <person name="Vesth T.C."/>
            <person name="Visser J."/>
            <person name="Yu J.-H."/>
            <person name="Zhou M."/>
            <person name="Andersen M.R."/>
            <person name="Archer D.B."/>
            <person name="Baker S.E."/>
            <person name="Benoit I."/>
            <person name="Brakhage A.A."/>
            <person name="Braus G.H."/>
            <person name="Fischer R."/>
            <person name="Frisvad J.C."/>
            <person name="Goldman G.H."/>
            <person name="Houbraken J."/>
            <person name="Oakley B."/>
            <person name="Pocsi I."/>
            <person name="Scazzocchio C."/>
            <person name="Seiboth B."/>
            <person name="vanKuyk P.A."/>
            <person name="Wortman J."/>
            <person name="Dyer P.S."/>
            <person name="Grigoriev I.V."/>
        </authorList>
    </citation>
    <scope>NUCLEOTIDE SEQUENCE [LARGE SCALE GENOMIC DNA]</scope>
    <source>
        <strain evidence="3">CBS 506.65</strain>
    </source>
</reference>
<keyword evidence="3" id="KW-1185">Reference proteome</keyword>
<name>A0A1L9SSJ4_9EURO</name>
<dbReference type="EMBL" id="KV878337">
    <property type="protein sequence ID" value="OJJ50077.1"/>
    <property type="molecule type" value="Genomic_DNA"/>
</dbReference>
<feature type="region of interest" description="Disordered" evidence="1">
    <location>
        <begin position="1"/>
        <end position="43"/>
    </location>
</feature>
<dbReference type="Proteomes" id="UP000184188">
    <property type="component" value="Unassembled WGS sequence"/>
</dbReference>
<organism evidence="2 3">
    <name type="scientific">Penicilliopsis zonata CBS 506.65</name>
    <dbReference type="NCBI Taxonomy" id="1073090"/>
    <lineage>
        <taxon>Eukaryota</taxon>
        <taxon>Fungi</taxon>
        <taxon>Dikarya</taxon>
        <taxon>Ascomycota</taxon>
        <taxon>Pezizomycotina</taxon>
        <taxon>Eurotiomycetes</taxon>
        <taxon>Eurotiomycetidae</taxon>
        <taxon>Eurotiales</taxon>
        <taxon>Aspergillaceae</taxon>
        <taxon>Penicilliopsis</taxon>
    </lineage>
</organism>
<proteinExistence type="predicted"/>
<gene>
    <name evidence="2" type="ORF">ASPZODRAFT_128690</name>
</gene>